<feature type="compositionally biased region" description="Low complexity" evidence="1">
    <location>
        <begin position="173"/>
        <end position="201"/>
    </location>
</feature>
<sequence length="207" mass="22306">MSTDPSRGSTDAEEREIMPGVFMTDFRRPTANSSNNSNNSSNAASSDAGLHGDETETEELDRIVAAMADAGELATEVELDRLRNSITHLVRSNKELHEFDPDGRDAELVEAIVENVAVIAKQQRLIAALEDMLLQRFGRKPRSRRHQESHYRDAALAEALQADGGAREAAENAATLTPSSSASASATTTATGTEQAQQVAQDQGAWL</sequence>
<feature type="region of interest" description="Disordered" evidence="1">
    <location>
        <begin position="1"/>
        <end position="57"/>
    </location>
</feature>
<dbReference type="GO" id="GO:0030674">
    <property type="term" value="F:protein-macromolecule adaptor activity"/>
    <property type="evidence" value="ECO:0007669"/>
    <property type="project" value="TreeGrafter"/>
</dbReference>
<evidence type="ECO:0000256" key="1">
    <source>
        <dbReference type="SAM" id="MobiDB-lite"/>
    </source>
</evidence>
<evidence type="ECO:0000313" key="2">
    <source>
        <dbReference type="EMBL" id="KJE90729.1"/>
    </source>
</evidence>
<dbReference type="InterPro" id="IPR038966">
    <property type="entry name" value="TMA17"/>
</dbReference>
<dbReference type="PANTHER" id="PTHR40422:SF1">
    <property type="entry name" value="TRANSLATION MACHINERY-ASSOCIATED PROTEIN 17"/>
    <property type="match status" value="1"/>
</dbReference>
<evidence type="ECO:0000313" key="3">
    <source>
        <dbReference type="Proteomes" id="UP000008743"/>
    </source>
</evidence>
<dbReference type="RefSeq" id="XP_004364855.1">
    <property type="nucleotide sequence ID" value="XM_004364798.2"/>
</dbReference>
<dbReference type="EMBL" id="KE346361">
    <property type="protein sequence ID" value="KJE90729.1"/>
    <property type="molecule type" value="Genomic_DNA"/>
</dbReference>
<accession>A0A0D2X1F7</accession>
<dbReference type="PANTHER" id="PTHR40422">
    <property type="entry name" value="TRANSLATION MACHINERY-ASSOCIATED PROTEIN 17"/>
    <property type="match status" value="1"/>
</dbReference>
<protein>
    <submittedName>
        <fullName evidence="2">Uncharacterized protein</fullName>
    </submittedName>
</protein>
<keyword evidence="3" id="KW-1185">Reference proteome</keyword>
<dbReference type="GO" id="GO:0070682">
    <property type="term" value="P:proteasome regulatory particle assembly"/>
    <property type="evidence" value="ECO:0007669"/>
    <property type="project" value="InterPro"/>
</dbReference>
<dbReference type="Proteomes" id="UP000008743">
    <property type="component" value="Unassembled WGS sequence"/>
</dbReference>
<name>A0A0D2X1F7_CAPO3</name>
<feature type="region of interest" description="Disordered" evidence="1">
    <location>
        <begin position="163"/>
        <end position="207"/>
    </location>
</feature>
<dbReference type="AlphaFoldDB" id="A0A0D2X1F7"/>
<dbReference type="eggNOG" id="ENOG502RAXQ">
    <property type="taxonomic scope" value="Eukaryota"/>
</dbReference>
<gene>
    <name evidence="2" type="ORF">CAOG_001987</name>
</gene>
<proteinExistence type="predicted"/>
<reference evidence="3" key="1">
    <citation type="submission" date="2011-02" db="EMBL/GenBank/DDBJ databases">
        <title>The Genome Sequence of Capsaspora owczarzaki ATCC 30864.</title>
        <authorList>
            <person name="Russ C."/>
            <person name="Cuomo C."/>
            <person name="Burger G."/>
            <person name="Gray M.W."/>
            <person name="Holland P.W.H."/>
            <person name="King N."/>
            <person name="Lang F.B.F."/>
            <person name="Roger A.J."/>
            <person name="Ruiz-Trillo I."/>
            <person name="Young S.K."/>
            <person name="Zeng Q."/>
            <person name="Gargeya S."/>
            <person name="Alvarado L."/>
            <person name="Berlin A."/>
            <person name="Chapman S.B."/>
            <person name="Chen Z."/>
            <person name="Freedman E."/>
            <person name="Gellesch M."/>
            <person name="Goldberg J."/>
            <person name="Griggs A."/>
            <person name="Gujja S."/>
            <person name="Heilman E."/>
            <person name="Heiman D."/>
            <person name="Howarth C."/>
            <person name="Mehta T."/>
            <person name="Neiman D."/>
            <person name="Pearson M."/>
            <person name="Roberts A."/>
            <person name="Saif S."/>
            <person name="Shea T."/>
            <person name="Shenoy N."/>
            <person name="Sisk P."/>
            <person name="Stolte C."/>
            <person name="Sykes S."/>
            <person name="White J."/>
            <person name="Yandava C."/>
            <person name="Haas B."/>
            <person name="Nusbaum C."/>
            <person name="Birren B."/>
        </authorList>
    </citation>
    <scope>NUCLEOTIDE SEQUENCE</scope>
    <source>
        <strain evidence="3">ATCC 30864</strain>
    </source>
</reference>
<feature type="compositionally biased region" description="Low complexity" evidence="1">
    <location>
        <begin position="31"/>
        <end position="46"/>
    </location>
</feature>
<organism evidence="2 3">
    <name type="scientific">Capsaspora owczarzaki (strain ATCC 30864)</name>
    <dbReference type="NCBI Taxonomy" id="595528"/>
    <lineage>
        <taxon>Eukaryota</taxon>
        <taxon>Filasterea</taxon>
        <taxon>Capsaspora</taxon>
    </lineage>
</organism>
<dbReference type="InParanoid" id="A0A0D2X1F7"/>